<reference evidence="2 3" key="1">
    <citation type="submission" date="2016-04" db="EMBL/GenBank/DDBJ databases">
        <title>Genome analyses suggest a sexual origin of heterokaryosis in a supposedly ancient asexual fungus.</title>
        <authorList>
            <person name="Ropars J."/>
            <person name="Sedzielewska K."/>
            <person name="Noel J."/>
            <person name="Charron P."/>
            <person name="Farinelli L."/>
            <person name="Marton T."/>
            <person name="Kruger M."/>
            <person name="Pelin A."/>
            <person name="Brachmann A."/>
            <person name="Corradi N."/>
        </authorList>
    </citation>
    <scope>NUCLEOTIDE SEQUENCE [LARGE SCALE GENOMIC DNA]</scope>
    <source>
        <strain evidence="2 3">C2</strain>
    </source>
</reference>
<dbReference type="VEuPathDB" id="FungiDB:FUN_021028"/>
<dbReference type="VEuPathDB" id="FungiDB:RhiirA1_397240"/>
<organism evidence="2 3">
    <name type="scientific">Rhizophagus irregularis</name>
    <dbReference type="NCBI Taxonomy" id="588596"/>
    <lineage>
        <taxon>Eukaryota</taxon>
        <taxon>Fungi</taxon>
        <taxon>Fungi incertae sedis</taxon>
        <taxon>Mucoromycota</taxon>
        <taxon>Glomeromycotina</taxon>
        <taxon>Glomeromycetes</taxon>
        <taxon>Glomerales</taxon>
        <taxon>Glomeraceae</taxon>
        <taxon>Rhizophagus</taxon>
    </lineage>
</organism>
<name>A0A2N1MNG0_9GLOM</name>
<gene>
    <name evidence="2" type="ORF">RhiirC2_855190</name>
</gene>
<sequence length="464" mass="55067">MNHRIEGGNIRIEEILEESYNTHKKSLQSCGVLFVEQLMEPYTNRLLKWTHFIRQNDLTPRIEPNWFRILKQQISIEDKNDRIVIDDIKIRRSDDKKRILLRKDIDNKSIKETNKELITWNFDNEIIYSIKSKKSRHKKYDEIGRHLVEDKELNINNEDDNSPYLVDCKGCEYNIGRKLNKDKCFIYIEKDIASTFKGRNEKMEVGGLKTFKPYMTRENIFRQNESVNYIRIDKDNQMSIDKEDEDITDNCLKWLEFVIEKSNKFDEMFKFVTGHMKQFIDKEILLQIGAIVQKGDEWSLDGMFALEIFAKNSSVEKFNFDGKVRMVKNVKKVYIIALIVAIIILPCNISLDLRIDSRIAEWLTNYSEIGSTRRELDDNLYIYLNFLNTILELKNMTLNILCKTSNVMEDMQEIKLPALKKELIKCKNSIEEIVIKLDNLIVDEYCLRWNRTPIEGALRERLFH</sequence>
<reference evidence="2 3" key="2">
    <citation type="submission" date="2017-10" db="EMBL/GenBank/DDBJ databases">
        <title>Extensive intraspecific genome diversity in a model arbuscular mycorrhizal fungus.</title>
        <authorList>
            <person name="Chen E.C.H."/>
            <person name="Morin E."/>
            <person name="Baudet D."/>
            <person name="Noel J."/>
            <person name="Ndikumana S."/>
            <person name="Charron P."/>
            <person name="St-Onge C."/>
            <person name="Giorgi J."/>
            <person name="Grigoriev I.V."/>
            <person name="Roux C."/>
            <person name="Martin F.M."/>
            <person name="Corradi N."/>
        </authorList>
    </citation>
    <scope>NUCLEOTIDE SEQUENCE [LARGE SCALE GENOMIC DNA]</scope>
    <source>
        <strain evidence="2 3">C2</strain>
    </source>
</reference>
<evidence type="ECO:0000256" key="1">
    <source>
        <dbReference type="SAM" id="Phobius"/>
    </source>
</evidence>
<dbReference type="AlphaFoldDB" id="A0A2N1MNG0"/>
<keyword evidence="1" id="KW-1133">Transmembrane helix</keyword>
<dbReference type="VEuPathDB" id="FungiDB:RhiirFUN_010308"/>
<evidence type="ECO:0000313" key="2">
    <source>
        <dbReference type="EMBL" id="PKK63169.1"/>
    </source>
</evidence>
<dbReference type="EMBL" id="LLXL01001715">
    <property type="protein sequence ID" value="PKK63169.1"/>
    <property type="molecule type" value="Genomic_DNA"/>
</dbReference>
<keyword evidence="1" id="KW-0812">Transmembrane</keyword>
<protein>
    <submittedName>
        <fullName evidence="2">Uncharacterized protein</fullName>
    </submittedName>
</protein>
<accession>A0A2N1MNG0</accession>
<feature type="transmembrane region" description="Helical" evidence="1">
    <location>
        <begin position="333"/>
        <end position="351"/>
    </location>
</feature>
<comment type="caution">
    <text evidence="2">The sequence shown here is derived from an EMBL/GenBank/DDBJ whole genome shotgun (WGS) entry which is preliminary data.</text>
</comment>
<keyword evidence="1" id="KW-0472">Membrane</keyword>
<evidence type="ECO:0000313" key="3">
    <source>
        <dbReference type="Proteomes" id="UP000233469"/>
    </source>
</evidence>
<dbReference type="Proteomes" id="UP000233469">
    <property type="component" value="Unassembled WGS sequence"/>
</dbReference>
<proteinExistence type="predicted"/>